<dbReference type="Proteomes" id="UP000218231">
    <property type="component" value="Unassembled WGS sequence"/>
</dbReference>
<dbReference type="STRING" id="2018661.A0A2A2LM10"/>
<comment type="similarity">
    <text evidence="1">Belongs to the complex I NDUFA9 subunit family.</text>
</comment>
<dbReference type="InterPro" id="IPR036291">
    <property type="entry name" value="NAD(P)-bd_dom_sf"/>
</dbReference>
<evidence type="ECO:0000256" key="3">
    <source>
        <dbReference type="ARBA" id="ARBA00042000"/>
    </source>
</evidence>
<reference evidence="7 8" key="1">
    <citation type="journal article" date="2017" name="Curr. Biol.">
        <title>Genome architecture and evolution of a unichromosomal asexual nematode.</title>
        <authorList>
            <person name="Fradin H."/>
            <person name="Zegar C."/>
            <person name="Gutwein M."/>
            <person name="Lucas J."/>
            <person name="Kovtun M."/>
            <person name="Corcoran D."/>
            <person name="Baugh L.R."/>
            <person name="Kiontke K."/>
            <person name="Gunsalus K."/>
            <person name="Fitch D.H."/>
            <person name="Piano F."/>
        </authorList>
    </citation>
    <scope>NUCLEOTIDE SEQUENCE [LARGE SCALE GENOMIC DNA]</scope>
    <source>
        <strain evidence="7">PF1309</strain>
    </source>
</reference>
<sequence>MLSLCAGKTALSGCRTASLSSVKALSSAASGDVALPPRESSLGASFRKGTGGRASFNGNVVTVFGANGFLGFSLVNHLAKNGTQIIVPYRCDPHWVRQLKVVGELGQILFSPFQLKDERSIRTAVQHSNVVVNLIGSTIQTKNYSFHETHVESTKRLARIAKEMGVKHFIHVSALGASLNPPKGHYSFNREMLKTKAEGELALREIFPEAVIVRPALMYGFNDKFLTYYVSQFRRMPYRSIYLYGAGEKTYKMPLWVSDAAMGLEYLIRDTTSQGETYEFVGPHRHKLSEMIDYLYHKARCYPEIGFGIRRHNIPDPFYLSYILLREQIDKWMRIQGMANRQWMDYVEATNDIPTGCKTLADLPLRPLAEFDKMAAKYVQDKTVFTQRIADQDEAYFVPPPVNIYPTQTVKRAPAPVKTESKIYQKPFELRV</sequence>
<dbReference type="GO" id="GO:0044877">
    <property type="term" value="F:protein-containing complex binding"/>
    <property type="evidence" value="ECO:0007669"/>
    <property type="project" value="TreeGrafter"/>
</dbReference>
<dbReference type="PANTHER" id="PTHR12126">
    <property type="entry name" value="NADH-UBIQUINONE OXIDOREDUCTASE 39 KDA SUBUNIT-RELATED"/>
    <property type="match status" value="1"/>
</dbReference>
<evidence type="ECO:0000256" key="5">
    <source>
        <dbReference type="ARBA" id="ARBA00046455"/>
    </source>
</evidence>
<dbReference type="Gene3D" id="3.40.50.720">
    <property type="entry name" value="NAD(P)-binding Rossmann-like Domain"/>
    <property type="match status" value="1"/>
</dbReference>
<evidence type="ECO:0000256" key="2">
    <source>
        <dbReference type="ARBA" id="ARBA00040720"/>
    </source>
</evidence>
<dbReference type="SUPFAM" id="SSF51735">
    <property type="entry name" value="NAD(P)-binding Rossmann-fold domains"/>
    <property type="match status" value="1"/>
</dbReference>
<dbReference type="GO" id="GO:0005739">
    <property type="term" value="C:mitochondrion"/>
    <property type="evidence" value="ECO:0007669"/>
    <property type="project" value="TreeGrafter"/>
</dbReference>
<dbReference type="InterPro" id="IPR001509">
    <property type="entry name" value="Epimerase_deHydtase"/>
</dbReference>
<feature type="domain" description="NAD-dependent epimerase/dehydratase" evidence="6">
    <location>
        <begin position="61"/>
        <end position="277"/>
    </location>
</feature>
<comment type="caution">
    <text evidence="7">The sequence shown here is derived from an EMBL/GenBank/DDBJ whole genome shotgun (WGS) entry which is preliminary data.</text>
</comment>
<dbReference type="PANTHER" id="PTHR12126:SF11">
    <property type="entry name" value="NADH DEHYDROGENASE [UBIQUINONE] 1 ALPHA SUBCOMPLEX SUBUNIT 9, MITOCHONDRIAL"/>
    <property type="match status" value="1"/>
</dbReference>
<keyword evidence="8" id="KW-1185">Reference proteome</keyword>
<evidence type="ECO:0000259" key="6">
    <source>
        <dbReference type="Pfam" id="PF01370"/>
    </source>
</evidence>
<organism evidence="7 8">
    <name type="scientific">Diploscapter pachys</name>
    <dbReference type="NCBI Taxonomy" id="2018661"/>
    <lineage>
        <taxon>Eukaryota</taxon>
        <taxon>Metazoa</taxon>
        <taxon>Ecdysozoa</taxon>
        <taxon>Nematoda</taxon>
        <taxon>Chromadorea</taxon>
        <taxon>Rhabditida</taxon>
        <taxon>Rhabditina</taxon>
        <taxon>Rhabditomorpha</taxon>
        <taxon>Rhabditoidea</taxon>
        <taxon>Rhabditidae</taxon>
        <taxon>Diploscapter</taxon>
    </lineage>
</organism>
<dbReference type="EMBL" id="LIAE01006586">
    <property type="protein sequence ID" value="PAV87281.1"/>
    <property type="molecule type" value="Genomic_DNA"/>
</dbReference>
<evidence type="ECO:0000313" key="7">
    <source>
        <dbReference type="EMBL" id="PAV87281.1"/>
    </source>
</evidence>
<proteinExistence type="inferred from homology"/>
<dbReference type="CDD" id="cd05271">
    <property type="entry name" value="NDUFA9_like_SDR_a"/>
    <property type="match status" value="1"/>
</dbReference>
<dbReference type="AlphaFoldDB" id="A0A2A2LM10"/>
<evidence type="ECO:0000256" key="4">
    <source>
        <dbReference type="ARBA" id="ARBA00043145"/>
    </source>
</evidence>
<protein>
    <recommendedName>
        <fullName evidence="2">NADH dehydrogenase [ubiquinone] 1 alpha subcomplex subunit 9, mitochondrial</fullName>
    </recommendedName>
    <alternativeName>
        <fullName evidence="4">Complex I-39kD</fullName>
    </alternativeName>
    <alternativeName>
        <fullName evidence="3">NADH-ubiquinone oxidoreductase 39 kDa subunit</fullName>
    </alternativeName>
</protein>
<gene>
    <name evidence="7" type="ORF">WR25_01392</name>
</gene>
<evidence type="ECO:0000256" key="1">
    <source>
        <dbReference type="ARBA" id="ARBA00038501"/>
    </source>
</evidence>
<dbReference type="OrthoDB" id="275457at2759"/>
<evidence type="ECO:0000313" key="8">
    <source>
        <dbReference type="Proteomes" id="UP000218231"/>
    </source>
</evidence>
<comment type="subunit">
    <text evidence="5">Complex I is composed of 45 different subunits. This a component of the hydrophobic protein fraction. Interacts with BLOC1S1. Interacts with SLC2A4. Interacts with CLOCK. Interacts with RAB5IF.</text>
</comment>
<dbReference type="Pfam" id="PF01370">
    <property type="entry name" value="Epimerase"/>
    <property type="match status" value="1"/>
</dbReference>
<dbReference type="InterPro" id="IPR051207">
    <property type="entry name" value="ComplexI_NDUFA9_subunit"/>
</dbReference>
<name>A0A2A2LM10_9BILA</name>
<accession>A0A2A2LM10</accession>